<evidence type="ECO:0000256" key="2">
    <source>
        <dbReference type="ARBA" id="ARBA00023134"/>
    </source>
</evidence>
<keyword evidence="2" id="KW-0342">GTP-binding</keyword>
<dbReference type="GO" id="GO:0005739">
    <property type="term" value="C:mitochondrion"/>
    <property type="evidence" value="ECO:0007669"/>
    <property type="project" value="TreeGrafter"/>
</dbReference>
<dbReference type="Pfam" id="PF11987">
    <property type="entry name" value="IF-2"/>
    <property type="match status" value="1"/>
</dbReference>
<dbReference type="SUPFAM" id="SSF50447">
    <property type="entry name" value="Translation proteins"/>
    <property type="match status" value="2"/>
</dbReference>
<organism evidence="5 6">
    <name type="scientific">Piliocolobus tephrosceles</name>
    <name type="common">Ugandan red Colobus</name>
    <dbReference type="NCBI Taxonomy" id="591936"/>
    <lineage>
        <taxon>Eukaryota</taxon>
        <taxon>Metazoa</taxon>
        <taxon>Chordata</taxon>
        <taxon>Craniata</taxon>
        <taxon>Vertebrata</taxon>
        <taxon>Euteleostomi</taxon>
        <taxon>Mammalia</taxon>
        <taxon>Eutheria</taxon>
        <taxon>Euarchontoglires</taxon>
        <taxon>Primates</taxon>
        <taxon>Haplorrhini</taxon>
        <taxon>Catarrhini</taxon>
        <taxon>Cercopithecidae</taxon>
        <taxon>Colobinae</taxon>
        <taxon>Piliocolobus</taxon>
    </lineage>
</organism>
<reference evidence="5" key="1">
    <citation type="submission" date="2025-08" db="UniProtKB">
        <authorList>
            <consortium name="Ensembl"/>
        </authorList>
    </citation>
    <scope>IDENTIFICATION</scope>
</reference>
<dbReference type="InterPro" id="IPR009000">
    <property type="entry name" value="Transl_B-barrel_sf"/>
</dbReference>
<dbReference type="FunFam" id="3.40.50.10050:FF:000002">
    <property type="entry name" value="Eukaryotic translation initiation factor 5B"/>
    <property type="match status" value="1"/>
</dbReference>
<dbReference type="Pfam" id="PF14578">
    <property type="entry name" value="GTP_EFTU_D4"/>
    <property type="match status" value="1"/>
</dbReference>
<evidence type="ECO:0000259" key="4">
    <source>
        <dbReference type="Pfam" id="PF14578"/>
    </source>
</evidence>
<evidence type="ECO:0000313" key="5">
    <source>
        <dbReference type="Ensembl" id="ENSPTEP00000003261.1"/>
    </source>
</evidence>
<dbReference type="InterPro" id="IPR023115">
    <property type="entry name" value="TIF_IF2_dom3"/>
</dbReference>
<feature type="domain" description="Translation initiation factor IF- 2" evidence="3">
    <location>
        <begin position="68"/>
        <end position="178"/>
    </location>
</feature>
<dbReference type="PANTHER" id="PTHR43381:SF4">
    <property type="entry name" value="EUKARYOTIC TRANSLATION INITIATION FACTOR 5B"/>
    <property type="match status" value="1"/>
</dbReference>
<dbReference type="AlphaFoldDB" id="A0A8C9GHF4"/>
<evidence type="ECO:0008006" key="7">
    <source>
        <dbReference type="Google" id="ProtNLM"/>
    </source>
</evidence>
<accession>A0A8C9GHF4</accession>
<dbReference type="Gene3D" id="3.40.50.10050">
    <property type="entry name" value="Translation initiation factor IF- 2, domain 3"/>
    <property type="match status" value="1"/>
</dbReference>
<evidence type="ECO:0000259" key="3">
    <source>
        <dbReference type="Pfam" id="PF11987"/>
    </source>
</evidence>
<dbReference type="GO" id="GO:0005525">
    <property type="term" value="F:GTP binding"/>
    <property type="evidence" value="ECO:0007669"/>
    <property type="project" value="UniProtKB-KW"/>
</dbReference>
<dbReference type="InterPro" id="IPR029459">
    <property type="entry name" value="EFTU-type"/>
</dbReference>
<dbReference type="PANTHER" id="PTHR43381">
    <property type="entry name" value="TRANSLATION INITIATION FACTOR IF-2-RELATED"/>
    <property type="match status" value="1"/>
</dbReference>
<evidence type="ECO:0000313" key="6">
    <source>
        <dbReference type="Proteomes" id="UP000694416"/>
    </source>
</evidence>
<feature type="domain" description="Elongation factor Tu-type" evidence="4">
    <location>
        <begin position="200"/>
        <end position="288"/>
    </location>
</feature>
<dbReference type="SUPFAM" id="SSF52156">
    <property type="entry name" value="Initiation factor IF2/eIF5b, domain 3"/>
    <property type="match status" value="1"/>
</dbReference>
<dbReference type="InterPro" id="IPR015760">
    <property type="entry name" value="TIF_IF2"/>
</dbReference>
<reference evidence="5" key="2">
    <citation type="submission" date="2025-09" db="UniProtKB">
        <authorList>
            <consortium name="Ensembl"/>
        </authorList>
    </citation>
    <scope>IDENTIFICATION</scope>
</reference>
<dbReference type="Gene3D" id="2.40.30.10">
    <property type="entry name" value="Translation factors"/>
    <property type="match status" value="2"/>
</dbReference>
<dbReference type="FunFam" id="2.40.30.10:FF:000026">
    <property type="entry name" value="Eukaryotic translation initiation factor 5B"/>
    <property type="match status" value="1"/>
</dbReference>
<name>A0A8C9GHF4_9PRIM</name>
<keyword evidence="1" id="KW-0547">Nucleotide-binding</keyword>
<proteinExistence type="predicted"/>
<dbReference type="Proteomes" id="UP000694416">
    <property type="component" value="Unplaced"/>
</dbReference>
<dbReference type="InterPro" id="IPR036925">
    <property type="entry name" value="TIF_IF2_dom3_sf"/>
</dbReference>
<protein>
    <recommendedName>
        <fullName evidence="7">Translation initiation factor IF-2</fullName>
    </recommendedName>
</protein>
<sequence>MNGPIVTVIRALLTPQPLKELRIKNEYIHHKSIKACIGVKISANGLEEVLCGTSLFVANNKEDIDDYKNKVMTDVSDVFSHVDKSGVGLYVMASTLGSLEALLIFLNDSKIPVFAVNIGTVQKKDVKKASIMREKGRPEYSVILAFDVKIDPEAEKEAQTLGVEIMQKDIIYHLFDAFTAYSQKIEEEKKKNKITEAIFPCELAIINDCVFNKKDPIIMGVKIVSGILKIGTPLYIPEKNLKIGNVVSLEINKKSCDKAKKGEEVCIKLAGEPHVIYGRHFDNTQKIYSKITRESIDVLKEYFRNELAMEDWRLVVQLKKIFNIT</sequence>
<evidence type="ECO:0000256" key="1">
    <source>
        <dbReference type="ARBA" id="ARBA00022741"/>
    </source>
</evidence>
<dbReference type="GO" id="GO:0003743">
    <property type="term" value="F:translation initiation factor activity"/>
    <property type="evidence" value="ECO:0007669"/>
    <property type="project" value="TreeGrafter"/>
</dbReference>
<keyword evidence="6" id="KW-1185">Reference proteome</keyword>
<dbReference type="Ensembl" id="ENSPTET00000005122.1">
    <property type="protein sequence ID" value="ENSPTEP00000003261.1"/>
    <property type="gene ID" value="ENSPTEG00000003882.1"/>
</dbReference>